<keyword evidence="3" id="KW-1185">Reference proteome</keyword>
<keyword evidence="1" id="KW-0812">Transmembrane</keyword>
<dbReference type="Proteomes" id="UP001359559">
    <property type="component" value="Unassembled WGS sequence"/>
</dbReference>
<evidence type="ECO:0000256" key="1">
    <source>
        <dbReference type="SAM" id="Phobius"/>
    </source>
</evidence>
<keyword evidence="1" id="KW-1133">Transmembrane helix</keyword>
<sequence length="229" mass="25095">MITLPGFHHFKQIVHGYQVARMLLPLVIPIQKVNAPSFCQRSVTCSLSLELCPSICLPLSPSVPGSGSSLIGAQPFPSSQVDNPEARYYCLGKILLLLQAQLVARRIASLFCPSCHNSVSQIMSRCSRPINWDRVVAEQITDAIYYYCGVARDGNEGGVASWRWKWRWGCSSKMEIRMGFLPGDGNEGGARVVFSGVLVVFSGVVVVFSRVLVVFSGVSIFCSDLQVYA</sequence>
<accession>A0AAN9ESF8</accession>
<gene>
    <name evidence="2" type="ORF">RJT34_30473</name>
</gene>
<evidence type="ECO:0000313" key="3">
    <source>
        <dbReference type="Proteomes" id="UP001359559"/>
    </source>
</evidence>
<protein>
    <submittedName>
        <fullName evidence="2">Uncharacterized protein</fullName>
    </submittedName>
</protein>
<dbReference type="EMBL" id="JAYKXN010000008">
    <property type="protein sequence ID" value="KAK7262892.1"/>
    <property type="molecule type" value="Genomic_DNA"/>
</dbReference>
<comment type="caution">
    <text evidence="2">The sequence shown here is derived from an EMBL/GenBank/DDBJ whole genome shotgun (WGS) entry which is preliminary data.</text>
</comment>
<keyword evidence="1" id="KW-0472">Membrane</keyword>
<proteinExistence type="predicted"/>
<reference evidence="2 3" key="1">
    <citation type="submission" date="2024-01" db="EMBL/GenBank/DDBJ databases">
        <title>The genomes of 5 underutilized Papilionoideae crops provide insights into root nodulation and disease resistance.</title>
        <authorList>
            <person name="Yuan L."/>
        </authorList>
    </citation>
    <scope>NUCLEOTIDE SEQUENCE [LARGE SCALE GENOMIC DNA]</scope>
    <source>
        <strain evidence="2">LY-2023</strain>
        <tissue evidence="2">Leaf</tissue>
    </source>
</reference>
<evidence type="ECO:0000313" key="2">
    <source>
        <dbReference type="EMBL" id="KAK7262892.1"/>
    </source>
</evidence>
<name>A0AAN9ESF8_CLITE</name>
<dbReference type="AlphaFoldDB" id="A0AAN9ESF8"/>
<feature type="transmembrane region" description="Helical" evidence="1">
    <location>
        <begin position="192"/>
        <end position="213"/>
    </location>
</feature>
<organism evidence="2 3">
    <name type="scientific">Clitoria ternatea</name>
    <name type="common">Butterfly pea</name>
    <dbReference type="NCBI Taxonomy" id="43366"/>
    <lineage>
        <taxon>Eukaryota</taxon>
        <taxon>Viridiplantae</taxon>
        <taxon>Streptophyta</taxon>
        <taxon>Embryophyta</taxon>
        <taxon>Tracheophyta</taxon>
        <taxon>Spermatophyta</taxon>
        <taxon>Magnoliopsida</taxon>
        <taxon>eudicotyledons</taxon>
        <taxon>Gunneridae</taxon>
        <taxon>Pentapetalae</taxon>
        <taxon>rosids</taxon>
        <taxon>fabids</taxon>
        <taxon>Fabales</taxon>
        <taxon>Fabaceae</taxon>
        <taxon>Papilionoideae</taxon>
        <taxon>50 kb inversion clade</taxon>
        <taxon>NPAAA clade</taxon>
        <taxon>indigoferoid/millettioid clade</taxon>
        <taxon>Phaseoleae</taxon>
        <taxon>Clitoria</taxon>
    </lineage>
</organism>